<comment type="caution">
    <text evidence="1">The sequence shown here is derived from an EMBL/GenBank/DDBJ whole genome shotgun (WGS) entry which is preliminary data.</text>
</comment>
<protein>
    <submittedName>
        <fullName evidence="1">Uncharacterized protein</fullName>
    </submittedName>
</protein>
<reference evidence="1 2" key="1">
    <citation type="submission" date="2014-11" db="EMBL/GenBank/DDBJ databases">
        <title>Draft Genome Sequences of Paenibacillus polymyxa NRRL B-30509 and Paenibacillus terrae NRRL B-30644, Strains from a Poultry Environment that Produce Tridecaptin A and Paenicidins.</title>
        <authorList>
            <person name="van Belkum M.J."/>
            <person name="Lohans C.T."/>
            <person name="Vederas J.C."/>
        </authorList>
    </citation>
    <scope>NUCLEOTIDE SEQUENCE [LARGE SCALE GENOMIC DNA]</scope>
    <source>
        <strain evidence="1 2">NRRL B-30644</strain>
    </source>
</reference>
<name>A0A0D7X3I9_9BACL</name>
<accession>A0A0D7X3I9</accession>
<dbReference type="Proteomes" id="UP000032534">
    <property type="component" value="Unassembled WGS sequence"/>
</dbReference>
<evidence type="ECO:0000313" key="1">
    <source>
        <dbReference type="EMBL" id="KJD45995.1"/>
    </source>
</evidence>
<keyword evidence="2" id="KW-1185">Reference proteome</keyword>
<sequence>MSMNIFKAAKGNKVRYMDRGGYEKAREWDNKHLVKGQVYTIDRVEIYQSSTTVYLDEVPGRGFNSVYFNDVFEEVNGIDYGRIHQLTNAEFTHFVKDKVEKSLEWKLLERFLISIEDFGCDPNEDPDPPVIVIDVKVTGMLWTFWFDTDEGKYNYSILGEDVVNRYLAIAKGEKPELPGLYTYD</sequence>
<proteinExistence type="predicted"/>
<dbReference type="OrthoDB" id="2621514at2"/>
<organism evidence="1 2">
    <name type="scientific">Paenibacillus terrae</name>
    <dbReference type="NCBI Taxonomy" id="159743"/>
    <lineage>
        <taxon>Bacteria</taxon>
        <taxon>Bacillati</taxon>
        <taxon>Bacillota</taxon>
        <taxon>Bacilli</taxon>
        <taxon>Bacillales</taxon>
        <taxon>Paenibacillaceae</taxon>
        <taxon>Paenibacillus</taxon>
    </lineage>
</organism>
<dbReference type="PATRIC" id="fig|159743.3.peg.1846"/>
<dbReference type="AlphaFoldDB" id="A0A0D7X3I9"/>
<dbReference type="EMBL" id="JTHP01000012">
    <property type="protein sequence ID" value="KJD45995.1"/>
    <property type="molecule type" value="Genomic_DNA"/>
</dbReference>
<gene>
    <name evidence="1" type="ORF">QD47_08410</name>
</gene>
<dbReference type="RefSeq" id="WP_044645710.1">
    <property type="nucleotide sequence ID" value="NZ_JTHP01000012.1"/>
</dbReference>
<evidence type="ECO:0000313" key="2">
    <source>
        <dbReference type="Proteomes" id="UP000032534"/>
    </source>
</evidence>